<gene>
    <name evidence="1" type="ORF">CY34DRAFT_802597</name>
</gene>
<dbReference type="Proteomes" id="UP000054485">
    <property type="component" value="Unassembled WGS sequence"/>
</dbReference>
<name>A0A0D0A3G9_9AGAM</name>
<keyword evidence="2" id="KW-1185">Reference proteome</keyword>
<dbReference type="HOGENOM" id="CLU_2943383_0_0_1"/>
<reference evidence="2" key="2">
    <citation type="submission" date="2015-01" db="EMBL/GenBank/DDBJ databases">
        <title>Evolutionary Origins and Diversification of the Mycorrhizal Mutualists.</title>
        <authorList>
            <consortium name="DOE Joint Genome Institute"/>
            <consortium name="Mycorrhizal Genomics Consortium"/>
            <person name="Kohler A."/>
            <person name="Kuo A."/>
            <person name="Nagy L.G."/>
            <person name="Floudas D."/>
            <person name="Copeland A."/>
            <person name="Barry K.W."/>
            <person name="Cichocki N."/>
            <person name="Veneault-Fourrey C."/>
            <person name="LaButti K."/>
            <person name="Lindquist E.A."/>
            <person name="Lipzen A."/>
            <person name="Lundell T."/>
            <person name="Morin E."/>
            <person name="Murat C."/>
            <person name="Riley R."/>
            <person name="Ohm R."/>
            <person name="Sun H."/>
            <person name="Tunlid A."/>
            <person name="Henrissat B."/>
            <person name="Grigoriev I.V."/>
            <person name="Hibbett D.S."/>
            <person name="Martin F."/>
        </authorList>
    </citation>
    <scope>NUCLEOTIDE SEQUENCE [LARGE SCALE GENOMIC DNA]</scope>
    <source>
        <strain evidence="2">UH-Slu-Lm8-n1</strain>
    </source>
</reference>
<reference evidence="1 2" key="1">
    <citation type="submission" date="2014-04" db="EMBL/GenBank/DDBJ databases">
        <authorList>
            <consortium name="DOE Joint Genome Institute"/>
            <person name="Kuo A."/>
            <person name="Ruytinx J."/>
            <person name="Rineau F."/>
            <person name="Colpaert J."/>
            <person name="Kohler A."/>
            <person name="Nagy L.G."/>
            <person name="Floudas D."/>
            <person name="Copeland A."/>
            <person name="Barry K.W."/>
            <person name="Cichocki N."/>
            <person name="Veneault-Fourrey C."/>
            <person name="LaButti K."/>
            <person name="Lindquist E.A."/>
            <person name="Lipzen A."/>
            <person name="Lundell T."/>
            <person name="Morin E."/>
            <person name="Murat C."/>
            <person name="Sun H."/>
            <person name="Tunlid A."/>
            <person name="Henrissat B."/>
            <person name="Grigoriev I.V."/>
            <person name="Hibbett D.S."/>
            <person name="Martin F."/>
            <person name="Nordberg H.P."/>
            <person name="Cantor M.N."/>
            <person name="Hua S.X."/>
        </authorList>
    </citation>
    <scope>NUCLEOTIDE SEQUENCE [LARGE SCALE GENOMIC DNA]</scope>
    <source>
        <strain evidence="1 2">UH-Slu-Lm8-n1</strain>
    </source>
</reference>
<dbReference type="EMBL" id="KN835189">
    <property type="protein sequence ID" value="KIK44505.1"/>
    <property type="molecule type" value="Genomic_DNA"/>
</dbReference>
<sequence>MQSPLSFNKILKVCTSGRLIAYYNRELVQTQRVNARHYCDQRLHIYVRTPPKLMIGVLDS</sequence>
<dbReference type="AlphaFoldDB" id="A0A0D0A3G9"/>
<accession>A0A0D0A3G9</accession>
<organism evidence="1 2">
    <name type="scientific">Suillus luteus UH-Slu-Lm8-n1</name>
    <dbReference type="NCBI Taxonomy" id="930992"/>
    <lineage>
        <taxon>Eukaryota</taxon>
        <taxon>Fungi</taxon>
        <taxon>Dikarya</taxon>
        <taxon>Basidiomycota</taxon>
        <taxon>Agaricomycotina</taxon>
        <taxon>Agaricomycetes</taxon>
        <taxon>Agaricomycetidae</taxon>
        <taxon>Boletales</taxon>
        <taxon>Suillineae</taxon>
        <taxon>Suillaceae</taxon>
        <taxon>Suillus</taxon>
    </lineage>
</organism>
<evidence type="ECO:0000313" key="2">
    <source>
        <dbReference type="Proteomes" id="UP000054485"/>
    </source>
</evidence>
<proteinExistence type="predicted"/>
<protein>
    <submittedName>
        <fullName evidence="1">Uncharacterized protein</fullName>
    </submittedName>
</protein>
<evidence type="ECO:0000313" key="1">
    <source>
        <dbReference type="EMBL" id="KIK44505.1"/>
    </source>
</evidence>
<dbReference type="InParanoid" id="A0A0D0A3G9"/>